<evidence type="ECO:0000256" key="1">
    <source>
        <dbReference type="ARBA" id="ARBA00022723"/>
    </source>
</evidence>
<feature type="domain" description="C2H2-type" evidence="6">
    <location>
        <begin position="12"/>
        <end position="39"/>
    </location>
</feature>
<keyword evidence="3 5" id="KW-0863">Zinc-finger</keyword>
<comment type="caution">
    <text evidence="7">The sequence shown here is derived from an EMBL/GenBank/DDBJ whole genome shotgun (WGS) entry which is preliminary data.</text>
</comment>
<dbReference type="SUPFAM" id="SSF57667">
    <property type="entry name" value="beta-beta-alpha zinc fingers"/>
    <property type="match status" value="1"/>
</dbReference>
<proteinExistence type="predicted"/>
<dbReference type="InterPro" id="IPR036236">
    <property type="entry name" value="Znf_C2H2_sf"/>
</dbReference>
<dbReference type="PROSITE" id="PS00028">
    <property type="entry name" value="ZINC_FINGER_C2H2_1"/>
    <property type="match status" value="1"/>
</dbReference>
<dbReference type="PROSITE" id="PS50157">
    <property type="entry name" value="ZINC_FINGER_C2H2_2"/>
    <property type="match status" value="1"/>
</dbReference>
<dbReference type="AlphaFoldDB" id="A0A8K0CP26"/>
<keyword evidence="1" id="KW-0479">Metal-binding</keyword>
<dbReference type="OrthoDB" id="10004641at2759"/>
<dbReference type="Gene3D" id="3.30.160.60">
    <property type="entry name" value="Classic Zinc Finger"/>
    <property type="match status" value="1"/>
</dbReference>
<accession>A0A8K0CP26</accession>
<dbReference type="SMART" id="SM00355">
    <property type="entry name" value="ZnF_C2H2"/>
    <property type="match status" value="2"/>
</dbReference>
<evidence type="ECO:0000256" key="3">
    <source>
        <dbReference type="ARBA" id="ARBA00022771"/>
    </source>
</evidence>
<evidence type="ECO:0000256" key="2">
    <source>
        <dbReference type="ARBA" id="ARBA00022737"/>
    </source>
</evidence>
<feature type="non-terminal residue" evidence="7">
    <location>
        <position position="1"/>
    </location>
</feature>
<dbReference type="Proteomes" id="UP000801492">
    <property type="component" value="Unassembled WGS sequence"/>
</dbReference>
<evidence type="ECO:0000313" key="8">
    <source>
        <dbReference type="Proteomes" id="UP000801492"/>
    </source>
</evidence>
<dbReference type="Pfam" id="PF00096">
    <property type="entry name" value="zf-C2H2"/>
    <property type="match status" value="1"/>
</dbReference>
<name>A0A8K0CP26_IGNLU</name>
<protein>
    <recommendedName>
        <fullName evidence="6">C2H2-type domain-containing protein</fullName>
    </recommendedName>
</protein>
<dbReference type="FunFam" id="3.30.160.60:FF:000100">
    <property type="entry name" value="Zinc finger 45-like"/>
    <property type="match status" value="1"/>
</dbReference>
<organism evidence="7 8">
    <name type="scientific">Ignelater luminosus</name>
    <name type="common">Cucubano</name>
    <name type="synonym">Pyrophorus luminosus</name>
    <dbReference type="NCBI Taxonomy" id="2038154"/>
    <lineage>
        <taxon>Eukaryota</taxon>
        <taxon>Metazoa</taxon>
        <taxon>Ecdysozoa</taxon>
        <taxon>Arthropoda</taxon>
        <taxon>Hexapoda</taxon>
        <taxon>Insecta</taxon>
        <taxon>Pterygota</taxon>
        <taxon>Neoptera</taxon>
        <taxon>Endopterygota</taxon>
        <taxon>Coleoptera</taxon>
        <taxon>Polyphaga</taxon>
        <taxon>Elateriformia</taxon>
        <taxon>Elateroidea</taxon>
        <taxon>Elateridae</taxon>
        <taxon>Agrypninae</taxon>
        <taxon>Pyrophorini</taxon>
        <taxon>Ignelater</taxon>
    </lineage>
</organism>
<keyword evidence="2" id="KW-0677">Repeat</keyword>
<sequence length="72" mass="8658">YTEPGLENEKRFQCKNCGNCYTQPYNLKRHVRYECGKEPQFQCPLCNYKCKRRNGLRCHLLNKHKNHDIPLS</sequence>
<evidence type="ECO:0000256" key="5">
    <source>
        <dbReference type="PROSITE-ProRule" id="PRU00042"/>
    </source>
</evidence>
<reference evidence="7" key="1">
    <citation type="submission" date="2019-08" db="EMBL/GenBank/DDBJ databases">
        <title>The genome of the North American firefly Photinus pyralis.</title>
        <authorList>
            <consortium name="Photinus pyralis genome working group"/>
            <person name="Fallon T.R."/>
            <person name="Sander Lower S.E."/>
            <person name="Weng J.-K."/>
        </authorList>
    </citation>
    <scope>NUCLEOTIDE SEQUENCE</scope>
    <source>
        <strain evidence="7">TRF0915ILg1</strain>
        <tissue evidence="7">Whole body</tissue>
    </source>
</reference>
<dbReference type="EMBL" id="VTPC01084603">
    <property type="protein sequence ID" value="KAF2887215.1"/>
    <property type="molecule type" value="Genomic_DNA"/>
</dbReference>
<dbReference type="InterPro" id="IPR013087">
    <property type="entry name" value="Znf_C2H2_type"/>
</dbReference>
<evidence type="ECO:0000259" key="6">
    <source>
        <dbReference type="PROSITE" id="PS50157"/>
    </source>
</evidence>
<dbReference type="GO" id="GO:0008270">
    <property type="term" value="F:zinc ion binding"/>
    <property type="evidence" value="ECO:0007669"/>
    <property type="project" value="UniProtKB-KW"/>
</dbReference>
<keyword evidence="8" id="KW-1185">Reference proteome</keyword>
<evidence type="ECO:0000256" key="4">
    <source>
        <dbReference type="ARBA" id="ARBA00022833"/>
    </source>
</evidence>
<keyword evidence="4" id="KW-0862">Zinc</keyword>
<gene>
    <name evidence="7" type="ORF">ILUMI_18958</name>
</gene>
<evidence type="ECO:0000313" key="7">
    <source>
        <dbReference type="EMBL" id="KAF2887215.1"/>
    </source>
</evidence>